<reference evidence="2" key="1">
    <citation type="submission" date="2017-09" db="EMBL/GenBank/DDBJ databases">
        <title>Depth-based differentiation of microbial function through sediment-hosted aquifers and enrichment of novel symbionts in the deep terrestrial subsurface.</title>
        <authorList>
            <person name="Probst A.J."/>
            <person name="Ladd B."/>
            <person name="Jarett J.K."/>
            <person name="Geller-Mcgrath D.E."/>
            <person name="Sieber C.M.K."/>
            <person name="Emerson J.B."/>
            <person name="Anantharaman K."/>
            <person name="Thomas B.C."/>
            <person name="Malmstrom R."/>
            <person name="Stieglmeier M."/>
            <person name="Klingl A."/>
            <person name="Woyke T."/>
            <person name="Ryan C.M."/>
            <person name="Banfield J.F."/>
        </authorList>
    </citation>
    <scope>NUCLEOTIDE SEQUENCE [LARGE SCALE GENOMIC DNA]</scope>
</reference>
<dbReference type="EMBL" id="PEVA01000072">
    <property type="protein sequence ID" value="PIV08609.1"/>
    <property type="molecule type" value="Genomic_DNA"/>
</dbReference>
<protein>
    <submittedName>
        <fullName evidence="1">Uncharacterized protein</fullName>
    </submittedName>
</protein>
<gene>
    <name evidence="1" type="ORF">COS52_01790</name>
</gene>
<organism evidence="1 2">
    <name type="scientific">Candidatus Roizmanbacteria bacterium CG03_land_8_20_14_0_80_39_12</name>
    <dbReference type="NCBI Taxonomy" id="1974847"/>
    <lineage>
        <taxon>Bacteria</taxon>
        <taxon>Candidatus Roizmaniibacteriota</taxon>
    </lineage>
</organism>
<evidence type="ECO:0000313" key="1">
    <source>
        <dbReference type="EMBL" id="PIV08609.1"/>
    </source>
</evidence>
<dbReference type="Proteomes" id="UP000230119">
    <property type="component" value="Unassembled WGS sequence"/>
</dbReference>
<accession>A0A2M7BSX9</accession>
<sequence>PPFFLSSASLQHLIASITTPAELGESSTDKRKGIRFVGLPQSESCVDLVSSLTNLDCMEGEKVISHGPLLLGTKKKAKIQYTITVPLFL</sequence>
<name>A0A2M7BSX9_9BACT</name>
<evidence type="ECO:0000313" key="2">
    <source>
        <dbReference type="Proteomes" id="UP000230119"/>
    </source>
</evidence>
<feature type="non-terminal residue" evidence="1">
    <location>
        <position position="1"/>
    </location>
</feature>
<comment type="caution">
    <text evidence="1">The sequence shown here is derived from an EMBL/GenBank/DDBJ whole genome shotgun (WGS) entry which is preliminary data.</text>
</comment>
<dbReference type="AlphaFoldDB" id="A0A2M7BSX9"/>
<proteinExistence type="predicted"/>